<dbReference type="Gene3D" id="3.40.50.2000">
    <property type="entry name" value="Glycogen Phosphorylase B"/>
    <property type="match status" value="1"/>
</dbReference>
<dbReference type="OrthoDB" id="110463at2"/>
<name>A0A4S4BV01_9BACI</name>
<evidence type="ECO:0000259" key="1">
    <source>
        <dbReference type="Pfam" id="PF13524"/>
    </source>
</evidence>
<dbReference type="EMBL" id="SSNT01000010">
    <property type="protein sequence ID" value="THF78939.1"/>
    <property type="molecule type" value="Genomic_DNA"/>
</dbReference>
<dbReference type="Pfam" id="PF13524">
    <property type="entry name" value="Glyco_trans_1_2"/>
    <property type="match status" value="1"/>
</dbReference>
<proteinExistence type="predicted"/>
<keyword evidence="3" id="KW-1185">Reference proteome</keyword>
<dbReference type="InterPro" id="IPR055259">
    <property type="entry name" value="YkvP/CgeB_Glyco_trans-like"/>
</dbReference>
<gene>
    <name evidence="2" type="ORF">E6W99_14555</name>
</gene>
<comment type="caution">
    <text evidence="2">The sequence shown here is derived from an EMBL/GenBank/DDBJ whole genome shotgun (WGS) entry which is preliminary data.</text>
</comment>
<evidence type="ECO:0000313" key="2">
    <source>
        <dbReference type="EMBL" id="THF78939.1"/>
    </source>
</evidence>
<dbReference type="AlphaFoldDB" id="A0A4S4BV01"/>
<accession>A0A4S4BV01</accession>
<evidence type="ECO:0000313" key="3">
    <source>
        <dbReference type="Proteomes" id="UP000310334"/>
    </source>
</evidence>
<sequence length="332" mass="38951">MILMRLMFIYTSQNTLSHLDSNIISAFKTLEKNLEDFTFGSVFYNSMQDLLKISHKVRSFRPDVILKCHPNVPASLINMLKKYATVGIWVVNDPYNLMIHEKSVKPYDFVISQDASCVSFYNQKNKPCIHLPLAVNPKKYHPMKVPEKYQYDISFIGNAWPERIPIIDNLAPFLLKKKFIIIGKNWNKLKSYKKMQPYIIDTLIPPREVAKYYNGSKIILNIHRGHNDVKMNHKKLPAFTPNNRTFDIAACSAFQLCDCRQGLDHLYKINDEVVCYNSLEDLKSKINEYLKNEKERERISNNALRRTLTDHTYEKRLQYLLHCFSKGQHLKK</sequence>
<dbReference type="Proteomes" id="UP000310334">
    <property type="component" value="Unassembled WGS sequence"/>
</dbReference>
<organism evidence="2 3">
    <name type="scientific">Metabacillus sediminilitoris</name>
    <dbReference type="NCBI Taxonomy" id="2567941"/>
    <lineage>
        <taxon>Bacteria</taxon>
        <taxon>Bacillati</taxon>
        <taxon>Bacillota</taxon>
        <taxon>Bacilli</taxon>
        <taxon>Bacillales</taxon>
        <taxon>Bacillaceae</taxon>
        <taxon>Metabacillus</taxon>
    </lineage>
</organism>
<feature type="domain" description="Spore protein YkvP/CgeB glycosyl transferase-like" evidence="1">
    <location>
        <begin position="177"/>
        <end position="321"/>
    </location>
</feature>
<protein>
    <recommendedName>
        <fullName evidence="1">Spore protein YkvP/CgeB glycosyl transferase-like domain-containing protein</fullName>
    </recommendedName>
</protein>
<reference evidence="2 3" key="1">
    <citation type="submission" date="2019-04" db="EMBL/GenBank/DDBJ databases">
        <title>Bacillus sediminilitoris sp. nov., isolated from a tidal flat sediment on the East China Sea.</title>
        <authorList>
            <person name="Wei Y."/>
            <person name="Mao H."/>
            <person name="Fang J."/>
        </authorList>
    </citation>
    <scope>NUCLEOTIDE SEQUENCE [LARGE SCALE GENOMIC DNA]</scope>
    <source>
        <strain evidence="2 3">DSL-17</strain>
    </source>
</reference>